<proteinExistence type="inferred from homology"/>
<dbReference type="InterPro" id="IPR050151">
    <property type="entry name" value="Class-I_Pyr_Nuc-Dis_Oxidored"/>
</dbReference>
<protein>
    <recommendedName>
        <fullName evidence="5">NAD(P)(+) transhydrogenase (Si-specific)</fullName>
        <ecNumber evidence="5">1.6.1.1</ecNumber>
    </recommendedName>
    <alternativeName>
        <fullName evidence="12">NAD(P)(+) transhydrogenase [B-specific]</fullName>
    </alternativeName>
</protein>
<keyword evidence="7" id="KW-0285">Flavoprotein</keyword>
<evidence type="ECO:0000256" key="7">
    <source>
        <dbReference type="ARBA" id="ARBA00022630"/>
    </source>
</evidence>
<comment type="similarity">
    <text evidence="4">Belongs to the class-I pyridine nucleotide-disulfide oxidoreductase family.</text>
</comment>
<evidence type="ECO:0000256" key="3">
    <source>
        <dbReference type="ARBA" id="ARBA00004496"/>
    </source>
</evidence>
<keyword evidence="6" id="KW-0963">Cytoplasm</keyword>
<dbReference type="EC" id="1.6.1.1" evidence="5"/>
<keyword evidence="9" id="KW-0521">NADP</keyword>
<dbReference type="PRINTS" id="PR00411">
    <property type="entry name" value="PNDRDTASEI"/>
</dbReference>
<accession>A0A3B1DXL2</accession>
<comment type="function">
    <text evidence="2">Conversion of NADPH, generated by peripheral catabolic pathways, to NADH, which can enter the respiratory chain for energy generation.</text>
</comment>
<dbReference type="InterPro" id="IPR001100">
    <property type="entry name" value="Pyr_nuc-diS_OxRdtase"/>
</dbReference>
<dbReference type="InterPro" id="IPR016156">
    <property type="entry name" value="FAD/NAD-linked_Rdtase_dimer_sf"/>
</dbReference>
<dbReference type="AlphaFoldDB" id="A0A3B1DXL2"/>
<evidence type="ECO:0000256" key="5">
    <source>
        <dbReference type="ARBA" id="ARBA00012772"/>
    </source>
</evidence>
<dbReference type="InterPro" id="IPR004099">
    <property type="entry name" value="Pyr_nucl-diS_OxRdtase_dimer"/>
</dbReference>
<keyword evidence="8" id="KW-0274">FAD</keyword>
<feature type="domain" description="Pyridine nucleotide-disulphide oxidoreductase dimerisation" evidence="13">
    <location>
        <begin position="353"/>
        <end position="460"/>
    </location>
</feature>
<keyword evidence="11" id="KW-0520">NAD</keyword>
<evidence type="ECO:0000259" key="14">
    <source>
        <dbReference type="Pfam" id="PF07992"/>
    </source>
</evidence>
<dbReference type="PIRSF" id="PIRSF000350">
    <property type="entry name" value="Mercury_reductase_MerA"/>
    <property type="match status" value="1"/>
</dbReference>
<dbReference type="GO" id="GO:0003957">
    <property type="term" value="F:NAD(P)+ transhydrogenase (Si-specific) activity"/>
    <property type="evidence" value="ECO:0007669"/>
    <property type="project" value="UniProtKB-EC"/>
</dbReference>
<reference evidence="15" key="1">
    <citation type="submission" date="2018-06" db="EMBL/GenBank/DDBJ databases">
        <authorList>
            <person name="Zhirakovskaya E."/>
        </authorList>
    </citation>
    <scope>NUCLEOTIDE SEQUENCE</scope>
</reference>
<dbReference type="PANTHER" id="PTHR22912">
    <property type="entry name" value="DISULFIDE OXIDOREDUCTASE"/>
    <property type="match status" value="1"/>
</dbReference>
<evidence type="ECO:0000256" key="4">
    <source>
        <dbReference type="ARBA" id="ARBA00007532"/>
    </source>
</evidence>
<evidence type="ECO:0000256" key="11">
    <source>
        <dbReference type="ARBA" id="ARBA00023027"/>
    </source>
</evidence>
<comment type="cofactor">
    <cofactor evidence="1">
        <name>FAD</name>
        <dbReference type="ChEBI" id="CHEBI:57692"/>
    </cofactor>
</comment>
<dbReference type="Pfam" id="PF07992">
    <property type="entry name" value="Pyr_redox_2"/>
    <property type="match status" value="1"/>
</dbReference>
<dbReference type="GO" id="GO:0006103">
    <property type="term" value="P:2-oxoglutarate metabolic process"/>
    <property type="evidence" value="ECO:0007669"/>
    <property type="project" value="TreeGrafter"/>
</dbReference>
<evidence type="ECO:0000256" key="12">
    <source>
        <dbReference type="ARBA" id="ARBA00031183"/>
    </source>
</evidence>
<comment type="subcellular location">
    <subcellularLocation>
        <location evidence="3">Cytoplasm</location>
    </subcellularLocation>
</comment>
<evidence type="ECO:0000313" key="15">
    <source>
        <dbReference type="EMBL" id="VAX40928.1"/>
    </source>
</evidence>
<sequence length="471" mass="50957">MRECDLCVIGSGPAGQRAAIQAAKLGKRVVLVERRDVIGGVAVNTGTIPSKALREAILSMVDRQSATPQITDFQHAREHSFRELVSSADRVVDAEIDIIQKQLRSNGVMVLHGAAKFEEPHIVDVEGAFVSDQVKAEYVLIATGTEPAKPDSVVFDDQTVITSDEILDLTTLPHSMIVVGGGVIGTEYASMLSLMGVKVTLIEGRSRILEFVDGEIGEALQYHLRQGGMTLRLGEKVVKICKIEPTRGARTSDDTMAEAVLESGKTVRGDCLLYAIGRQGATEELSLDKAGLAADNRGRMKVNEHHQTSVPHIYAAGDVIGFPSLASTSMEQGRSAACHMFGEPIHSVSNLLPYGIYSIPEISMIGWTEERLTEEGIPFESGIAQYREIARGQLLGDDIGMLKMLIHQETHTILGVHTIGTGATELIHIGQCAMAFNATVEYFVNAVFNYPTLAECYKVAAMNGLNKLRSV</sequence>
<dbReference type="NCBIfam" id="NF003585">
    <property type="entry name" value="PRK05249.1"/>
    <property type="match status" value="1"/>
</dbReference>
<evidence type="ECO:0000256" key="10">
    <source>
        <dbReference type="ARBA" id="ARBA00023002"/>
    </source>
</evidence>
<dbReference type="Gene3D" id="3.30.390.30">
    <property type="match status" value="1"/>
</dbReference>
<evidence type="ECO:0000256" key="6">
    <source>
        <dbReference type="ARBA" id="ARBA00022490"/>
    </source>
</evidence>
<name>A0A3B1DXL2_9ZZZZ</name>
<gene>
    <name evidence="15" type="ORF">MNBD_PLANCTO03-482</name>
</gene>
<organism evidence="15">
    <name type="scientific">hydrothermal vent metagenome</name>
    <dbReference type="NCBI Taxonomy" id="652676"/>
    <lineage>
        <taxon>unclassified sequences</taxon>
        <taxon>metagenomes</taxon>
        <taxon>ecological metagenomes</taxon>
    </lineage>
</organism>
<dbReference type="GO" id="GO:0005829">
    <property type="term" value="C:cytosol"/>
    <property type="evidence" value="ECO:0007669"/>
    <property type="project" value="TreeGrafter"/>
</dbReference>
<dbReference type="InterPro" id="IPR036188">
    <property type="entry name" value="FAD/NAD-bd_sf"/>
</dbReference>
<dbReference type="GO" id="GO:0050660">
    <property type="term" value="F:flavin adenine dinucleotide binding"/>
    <property type="evidence" value="ECO:0007669"/>
    <property type="project" value="TreeGrafter"/>
</dbReference>
<dbReference type="SUPFAM" id="SSF55424">
    <property type="entry name" value="FAD/NAD-linked reductases, dimerisation (C-terminal) domain"/>
    <property type="match status" value="1"/>
</dbReference>
<dbReference type="FunFam" id="3.30.390.30:FF:000001">
    <property type="entry name" value="Dihydrolipoyl dehydrogenase"/>
    <property type="match status" value="1"/>
</dbReference>
<evidence type="ECO:0000259" key="13">
    <source>
        <dbReference type="Pfam" id="PF02852"/>
    </source>
</evidence>
<evidence type="ECO:0000256" key="9">
    <source>
        <dbReference type="ARBA" id="ARBA00022857"/>
    </source>
</evidence>
<dbReference type="PANTHER" id="PTHR22912:SF93">
    <property type="entry name" value="SOLUBLE PYRIDINE NUCLEOTIDE TRANSHYDROGENASE"/>
    <property type="match status" value="1"/>
</dbReference>
<dbReference type="GO" id="GO:0004148">
    <property type="term" value="F:dihydrolipoyl dehydrogenase (NADH) activity"/>
    <property type="evidence" value="ECO:0007669"/>
    <property type="project" value="TreeGrafter"/>
</dbReference>
<keyword evidence="10 15" id="KW-0560">Oxidoreductase</keyword>
<evidence type="ECO:0000256" key="2">
    <source>
        <dbReference type="ARBA" id="ARBA00002842"/>
    </source>
</evidence>
<evidence type="ECO:0000256" key="8">
    <source>
        <dbReference type="ARBA" id="ARBA00022827"/>
    </source>
</evidence>
<dbReference type="PRINTS" id="PR00368">
    <property type="entry name" value="FADPNR"/>
</dbReference>
<dbReference type="SUPFAM" id="SSF51905">
    <property type="entry name" value="FAD/NAD(P)-binding domain"/>
    <property type="match status" value="1"/>
</dbReference>
<dbReference type="EMBL" id="UOGK01000468">
    <property type="protein sequence ID" value="VAX40928.1"/>
    <property type="molecule type" value="Genomic_DNA"/>
</dbReference>
<feature type="domain" description="FAD/NAD(P)-binding" evidence="14">
    <location>
        <begin position="5"/>
        <end position="333"/>
    </location>
</feature>
<dbReference type="Pfam" id="PF02852">
    <property type="entry name" value="Pyr_redox_dim"/>
    <property type="match status" value="1"/>
</dbReference>
<dbReference type="Gene3D" id="3.50.50.60">
    <property type="entry name" value="FAD/NAD(P)-binding domain"/>
    <property type="match status" value="2"/>
</dbReference>
<evidence type="ECO:0000256" key="1">
    <source>
        <dbReference type="ARBA" id="ARBA00001974"/>
    </source>
</evidence>
<dbReference type="InterPro" id="IPR023753">
    <property type="entry name" value="FAD/NAD-binding_dom"/>
</dbReference>